<dbReference type="KEGG" id="ntp:CRH09_00405"/>
<feature type="transmembrane region" description="Helical" evidence="1">
    <location>
        <begin position="91"/>
        <end position="110"/>
    </location>
</feature>
<accession>A0A291RBY7</accession>
<dbReference type="Pfam" id="PF07099">
    <property type="entry name" value="DUF1361"/>
    <property type="match status" value="1"/>
</dbReference>
<evidence type="ECO:0008006" key="4">
    <source>
        <dbReference type="Google" id="ProtNLM"/>
    </source>
</evidence>
<dbReference type="EMBL" id="CP023778">
    <property type="protein sequence ID" value="ATL64921.1"/>
    <property type="molecule type" value="Genomic_DNA"/>
</dbReference>
<evidence type="ECO:0000313" key="3">
    <source>
        <dbReference type="Proteomes" id="UP000221961"/>
    </source>
</evidence>
<keyword evidence="1" id="KW-0472">Membrane</keyword>
<name>A0A291RBY7_9NOCA</name>
<sequence>MDVVDTVAPSLLGLLHRDFFWMSWNTVLAWIPVVLALLVFRTGRDGQTLSRSPLRWAGAVLFVLFLPNAPYVVTDLVHLRWDIRVVGDGPVVSTVLPLYAVLIASGFLAYHLALAELGRYLDATGRSPWKIPAILTCHLLCAVGIFLGRWARLNSWEPVVQPRGAIDRILLALTWEHTALAIAVLFVTTAVGHFMTKAIAEATVATTRRATLWLRPSPSGPA</sequence>
<reference evidence="2 3" key="1">
    <citation type="submission" date="2017-10" db="EMBL/GenBank/DDBJ databases">
        <title>Comparative genomics between pathogenic Norcardia.</title>
        <authorList>
            <person name="Zeng L."/>
        </authorList>
    </citation>
    <scope>NUCLEOTIDE SEQUENCE [LARGE SCALE GENOMIC DNA]</scope>
    <source>
        <strain evidence="2 3">NC_YFY_NT001</strain>
    </source>
</reference>
<dbReference type="GeneID" id="88355906"/>
<organism evidence="2 3">
    <name type="scientific">Nocardia terpenica</name>
    <dbReference type="NCBI Taxonomy" id="455432"/>
    <lineage>
        <taxon>Bacteria</taxon>
        <taxon>Bacillati</taxon>
        <taxon>Actinomycetota</taxon>
        <taxon>Actinomycetes</taxon>
        <taxon>Mycobacteriales</taxon>
        <taxon>Nocardiaceae</taxon>
        <taxon>Nocardia</taxon>
    </lineage>
</organism>
<feature type="transmembrane region" description="Helical" evidence="1">
    <location>
        <begin position="131"/>
        <end position="150"/>
    </location>
</feature>
<feature type="transmembrane region" description="Helical" evidence="1">
    <location>
        <begin position="20"/>
        <end position="40"/>
    </location>
</feature>
<gene>
    <name evidence="2" type="ORF">CRH09_00405</name>
</gene>
<evidence type="ECO:0000313" key="2">
    <source>
        <dbReference type="EMBL" id="ATL64921.1"/>
    </source>
</evidence>
<keyword evidence="1" id="KW-1133">Transmembrane helix</keyword>
<dbReference type="InterPro" id="IPR009793">
    <property type="entry name" value="DUF1361"/>
</dbReference>
<keyword evidence="1" id="KW-0812">Transmembrane</keyword>
<feature type="transmembrane region" description="Helical" evidence="1">
    <location>
        <begin position="52"/>
        <end position="71"/>
    </location>
</feature>
<dbReference type="Proteomes" id="UP000221961">
    <property type="component" value="Chromosome"/>
</dbReference>
<proteinExistence type="predicted"/>
<protein>
    <recommendedName>
        <fullName evidence="4">DUF1361 domain-containing protein</fullName>
    </recommendedName>
</protein>
<feature type="transmembrane region" description="Helical" evidence="1">
    <location>
        <begin position="170"/>
        <end position="191"/>
    </location>
</feature>
<dbReference type="AlphaFoldDB" id="A0A291RBY7"/>
<dbReference type="RefSeq" id="WP_098692248.1">
    <property type="nucleotide sequence ID" value="NZ_CP023778.1"/>
</dbReference>
<evidence type="ECO:0000256" key="1">
    <source>
        <dbReference type="SAM" id="Phobius"/>
    </source>
</evidence>